<proteinExistence type="predicted"/>
<evidence type="ECO:0000313" key="3">
    <source>
        <dbReference type="EMBL" id="KAK2556775.1"/>
    </source>
</evidence>
<comment type="caution">
    <text evidence="3">The sequence shown here is derived from an EMBL/GenBank/DDBJ whole genome shotgun (WGS) entry which is preliminary data.</text>
</comment>
<gene>
    <name evidence="3" type="ORF">P5673_020977</name>
</gene>
<protein>
    <recommendedName>
        <fullName evidence="2">R3H domain-containing protein</fullName>
    </recommendedName>
</protein>
<evidence type="ECO:0000256" key="1">
    <source>
        <dbReference type="SAM" id="MobiDB-lite"/>
    </source>
</evidence>
<feature type="domain" description="R3H" evidence="2">
    <location>
        <begin position="80"/>
        <end position="144"/>
    </location>
</feature>
<dbReference type="GO" id="GO:0003676">
    <property type="term" value="F:nucleic acid binding"/>
    <property type="evidence" value="ECO:0007669"/>
    <property type="project" value="UniProtKB-UniRule"/>
</dbReference>
<reference evidence="3" key="2">
    <citation type="journal article" date="2023" name="Science">
        <title>Genomic signatures of disease resistance in endangered staghorn corals.</title>
        <authorList>
            <person name="Vollmer S.V."/>
            <person name="Selwyn J.D."/>
            <person name="Despard B.A."/>
            <person name="Roesel C.L."/>
        </authorList>
    </citation>
    <scope>NUCLEOTIDE SEQUENCE</scope>
    <source>
        <strain evidence="3">K2</strain>
    </source>
</reference>
<dbReference type="Proteomes" id="UP001249851">
    <property type="component" value="Unassembled WGS sequence"/>
</dbReference>
<name>A0AAD9V0Y2_ACRCE</name>
<accession>A0AAD9V0Y2</accession>
<dbReference type="Pfam" id="PF01424">
    <property type="entry name" value="R3H"/>
    <property type="match status" value="1"/>
</dbReference>
<dbReference type="InterPro" id="IPR001374">
    <property type="entry name" value="R3H_dom"/>
</dbReference>
<keyword evidence="4" id="KW-1185">Reference proteome</keyword>
<dbReference type="SUPFAM" id="SSF82708">
    <property type="entry name" value="R3H domain"/>
    <property type="match status" value="1"/>
</dbReference>
<dbReference type="PROSITE" id="PS51061">
    <property type="entry name" value="R3H"/>
    <property type="match status" value="1"/>
</dbReference>
<dbReference type="Gene3D" id="3.30.1370.50">
    <property type="entry name" value="R3H-like domain"/>
    <property type="match status" value="1"/>
</dbReference>
<organism evidence="3 4">
    <name type="scientific">Acropora cervicornis</name>
    <name type="common">Staghorn coral</name>
    <dbReference type="NCBI Taxonomy" id="6130"/>
    <lineage>
        <taxon>Eukaryota</taxon>
        <taxon>Metazoa</taxon>
        <taxon>Cnidaria</taxon>
        <taxon>Anthozoa</taxon>
        <taxon>Hexacorallia</taxon>
        <taxon>Scleractinia</taxon>
        <taxon>Astrocoeniina</taxon>
        <taxon>Acroporidae</taxon>
        <taxon>Acropora</taxon>
    </lineage>
</organism>
<reference evidence="3" key="1">
    <citation type="journal article" date="2023" name="G3 (Bethesda)">
        <title>Whole genome assembly and annotation of the endangered Caribbean coral Acropora cervicornis.</title>
        <authorList>
            <person name="Selwyn J.D."/>
            <person name="Vollmer S.V."/>
        </authorList>
    </citation>
    <scope>NUCLEOTIDE SEQUENCE</scope>
    <source>
        <strain evidence="3">K2</strain>
    </source>
</reference>
<dbReference type="InterPro" id="IPR036867">
    <property type="entry name" value="R3H_dom_sf"/>
</dbReference>
<dbReference type="AlphaFoldDB" id="A0AAD9V0Y2"/>
<dbReference type="EMBL" id="JARQWQ010000053">
    <property type="protein sequence ID" value="KAK2556775.1"/>
    <property type="molecule type" value="Genomic_DNA"/>
</dbReference>
<evidence type="ECO:0000259" key="2">
    <source>
        <dbReference type="PROSITE" id="PS51061"/>
    </source>
</evidence>
<evidence type="ECO:0000313" key="4">
    <source>
        <dbReference type="Proteomes" id="UP001249851"/>
    </source>
</evidence>
<feature type="region of interest" description="Disordered" evidence="1">
    <location>
        <begin position="1"/>
        <end position="28"/>
    </location>
</feature>
<sequence>MEQRYIPPGARPKTATHSGTNSDRKDSQRTLDDIIKEQGIDVFTVILQAESFNSFNLPFEEVQNEESEKGVQQFKLPFGDKDLRKLMMWFREIGWKDQDAMLRFPPDLSKDNRKQVHEIAQSYGLGTSSAGFGERRCISVYSVEHATLGVGKIYLTKEEREKANEIWRLVKQEGDEYKKFSRNEIEEMVLVNKLDPSLEELWKKRESLLEEDIKEKCKISDEKDIAIPSEQ</sequence>